<comment type="caution">
    <text evidence="6">The sequence shown here is derived from an EMBL/GenBank/DDBJ whole genome shotgun (WGS) entry which is preliminary data.</text>
</comment>
<evidence type="ECO:0000313" key="6">
    <source>
        <dbReference type="EMBL" id="KAH6836661.1"/>
    </source>
</evidence>
<dbReference type="Proteomes" id="UP001190926">
    <property type="component" value="Unassembled WGS sequence"/>
</dbReference>
<reference evidence="6 7" key="1">
    <citation type="journal article" date="2021" name="Nat. Commun.">
        <title>Incipient diploidization of the medicinal plant Perilla within 10,000 years.</title>
        <authorList>
            <person name="Zhang Y."/>
            <person name="Shen Q."/>
            <person name="Leng L."/>
            <person name="Zhang D."/>
            <person name="Chen S."/>
            <person name="Shi Y."/>
            <person name="Ning Z."/>
            <person name="Chen S."/>
        </authorList>
    </citation>
    <scope>NUCLEOTIDE SEQUENCE [LARGE SCALE GENOMIC DNA]</scope>
    <source>
        <strain evidence="7">cv. PC099</strain>
    </source>
</reference>
<gene>
    <name evidence="6" type="ORF">C2S53_005412</name>
</gene>
<dbReference type="GO" id="GO:0005385">
    <property type="term" value="F:zinc ion transmembrane transporter activity"/>
    <property type="evidence" value="ECO:0007669"/>
    <property type="project" value="TreeGrafter"/>
</dbReference>
<evidence type="ECO:0000256" key="4">
    <source>
        <dbReference type="ARBA" id="ARBA00023136"/>
    </source>
</evidence>
<keyword evidence="3 5" id="KW-1133">Transmembrane helix</keyword>
<sequence>MMVFFSVTTPIGIGVGIGISSIYQENSSKALIIEGILNSASAGILVYMALVDLLAQDFMNPRMQTNVRLQLGAHLSLLLGAGCMSFLAKWA</sequence>
<dbReference type="PANTHER" id="PTHR11040:SF181">
    <property type="entry name" value="ZINC TRANSPORTER 1"/>
    <property type="match status" value="1"/>
</dbReference>
<keyword evidence="2 5" id="KW-0812">Transmembrane</keyword>
<accession>A0AAD4JNF2</accession>
<evidence type="ECO:0000256" key="2">
    <source>
        <dbReference type="ARBA" id="ARBA00022692"/>
    </source>
</evidence>
<dbReference type="Pfam" id="PF02535">
    <property type="entry name" value="Zip"/>
    <property type="match status" value="1"/>
</dbReference>
<comment type="subcellular location">
    <subcellularLocation>
        <location evidence="1">Membrane</location>
        <topology evidence="1">Multi-pass membrane protein</topology>
    </subcellularLocation>
</comment>
<proteinExistence type="predicted"/>
<keyword evidence="4 5" id="KW-0472">Membrane</keyword>
<evidence type="ECO:0000256" key="3">
    <source>
        <dbReference type="ARBA" id="ARBA00022989"/>
    </source>
</evidence>
<name>A0AAD4JNF2_PERFH</name>
<protein>
    <submittedName>
        <fullName evidence="6">Zinc transporter 5</fullName>
    </submittedName>
</protein>
<dbReference type="EMBL" id="SDAM02000019">
    <property type="protein sequence ID" value="KAH6836661.1"/>
    <property type="molecule type" value="Genomic_DNA"/>
</dbReference>
<feature type="transmembrane region" description="Helical" evidence="5">
    <location>
        <begin position="36"/>
        <end position="55"/>
    </location>
</feature>
<evidence type="ECO:0000256" key="5">
    <source>
        <dbReference type="SAM" id="Phobius"/>
    </source>
</evidence>
<dbReference type="GO" id="GO:0005886">
    <property type="term" value="C:plasma membrane"/>
    <property type="evidence" value="ECO:0007669"/>
    <property type="project" value="TreeGrafter"/>
</dbReference>
<evidence type="ECO:0000313" key="7">
    <source>
        <dbReference type="Proteomes" id="UP001190926"/>
    </source>
</evidence>
<organism evidence="6 7">
    <name type="scientific">Perilla frutescens var. hirtella</name>
    <name type="common">Perilla citriodora</name>
    <name type="synonym">Perilla setoyensis</name>
    <dbReference type="NCBI Taxonomy" id="608512"/>
    <lineage>
        <taxon>Eukaryota</taxon>
        <taxon>Viridiplantae</taxon>
        <taxon>Streptophyta</taxon>
        <taxon>Embryophyta</taxon>
        <taxon>Tracheophyta</taxon>
        <taxon>Spermatophyta</taxon>
        <taxon>Magnoliopsida</taxon>
        <taxon>eudicotyledons</taxon>
        <taxon>Gunneridae</taxon>
        <taxon>Pentapetalae</taxon>
        <taxon>asterids</taxon>
        <taxon>lamiids</taxon>
        <taxon>Lamiales</taxon>
        <taxon>Lamiaceae</taxon>
        <taxon>Nepetoideae</taxon>
        <taxon>Elsholtzieae</taxon>
        <taxon>Perilla</taxon>
    </lineage>
</organism>
<feature type="transmembrane region" description="Helical" evidence="5">
    <location>
        <begin position="67"/>
        <end position="88"/>
    </location>
</feature>
<dbReference type="InterPro" id="IPR003689">
    <property type="entry name" value="ZIP"/>
</dbReference>
<dbReference type="PANTHER" id="PTHR11040">
    <property type="entry name" value="ZINC/IRON TRANSPORTER"/>
    <property type="match status" value="1"/>
</dbReference>
<keyword evidence="7" id="KW-1185">Reference proteome</keyword>
<evidence type="ECO:0000256" key="1">
    <source>
        <dbReference type="ARBA" id="ARBA00004141"/>
    </source>
</evidence>
<dbReference type="AlphaFoldDB" id="A0AAD4JNF2"/>